<organism evidence="5 6">
    <name type="scientific">Populus trichocarpa</name>
    <name type="common">Western balsam poplar</name>
    <name type="synonym">Populus balsamifera subsp. trichocarpa</name>
    <dbReference type="NCBI Taxonomy" id="3694"/>
    <lineage>
        <taxon>Eukaryota</taxon>
        <taxon>Viridiplantae</taxon>
        <taxon>Streptophyta</taxon>
        <taxon>Embryophyta</taxon>
        <taxon>Tracheophyta</taxon>
        <taxon>Spermatophyta</taxon>
        <taxon>Magnoliopsida</taxon>
        <taxon>eudicotyledons</taxon>
        <taxon>Gunneridae</taxon>
        <taxon>Pentapetalae</taxon>
        <taxon>rosids</taxon>
        <taxon>fabids</taxon>
        <taxon>Malpighiales</taxon>
        <taxon>Salicaceae</taxon>
        <taxon>Saliceae</taxon>
        <taxon>Populus</taxon>
    </lineage>
</organism>
<feature type="region of interest" description="Disordered" evidence="2">
    <location>
        <begin position="155"/>
        <end position="186"/>
    </location>
</feature>
<sequence length="732" mass="81686">MEEGKSRGDLHVNVLKQTPSRQGGSFKSTTLSGRSTPRNSPTHRLLHSSRTPRREGRGSGGIQWFRSNRLIYWLLLITLWTYLGFYVQSRWAHGDNKDEFLGFGGKSSNGLLDAEQHTRRDLLANDSLVVVNNGTNKIQVRNAKKIDVVLAKKGNGVSSNRRATPKKKKSKRGGRRSRAKAHDKQKATVVVESDDVEVAEPDVPKNNASYGLLVGPFGPIEDRILEWSPEKRSGTCDRKGAFARLVWSRKFVLIFHELSMTGAPLSMLELATEFLSCGATVSAVVLSKKGGLMPELARRRIKVLEDRADLSFKTAMKADLVIAGSAVCTSWIDQYIARFPAGGSQVVWWIMENRREYFDRSKIILNRVKMLVFLSESQMKQWQTWCEEENIRLRSPPAVVQLSVNDELAFVAGIACSLNTPTSSSEKMLEKRQLLRESVRKEMGLTDNDMLVMSLSSINAGKGQLLLLESANLVIEPDPSPKITNSVDKGNQSTLAAKHHLRALLEKPENLVRFSNEFSRYSESSTRLAEPNKTNSQVTSVSNSIDYNVAGNLDRSHRKRKLLADSEGTHEQALKVLIGSVGSKSNKVPYVKEILRFISQHSNLSKSVLWTSATTRVASLYSAADVYITNSQGLGETFGRVTIEAMAFGLPVLGTDAGGTQEIVEHNITGLLHPVGRPGSRVLAQNIELLLKNPSVRKQMGIKGRKKVEKMYLKRHMYKKIWEVLYKCMRVK</sequence>
<feature type="compositionally biased region" description="Basic residues" evidence="2">
    <location>
        <begin position="163"/>
        <end position="179"/>
    </location>
</feature>
<dbReference type="CDD" id="cd03801">
    <property type="entry name" value="GT4_PimA-like"/>
    <property type="match status" value="1"/>
</dbReference>
<keyword evidence="1" id="KW-0808">Transferase</keyword>
<reference evidence="5 6" key="1">
    <citation type="journal article" date="2006" name="Science">
        <title>The genome of black cottonwood, Populus trichocarpa (Torr. &amp; Gray).</title>
        <authorList>
            <person name="Tuskan G.A."/>
            <person name="Difazio S."/>
            <person name="Jansson S."/>
            <person name="Bohlmann J."/>
            <person name="Grigoriev I."/>
            <person name="Hellsten U."/>
            <person name="Putnam N."/>
            <person name="Ralph S."/>
            <person name="Rombauts S."/>
            <person name="Salamov A."/>
            <person name="Schein J."/>
            <person name="Sterck L."/>
            <person name="Aerts A."/>
            <person name="Bhalerao R.R."/>
            <person name="Bhalerao R.P."/>
            <person name="Blaudez D."/>
            <person name="Boerjan W."/>
            <person name="Brun A."/>
            <person name="Brunner A."/>
            <person name="Busov V."/>
            <person name="Campbell M."/>
            <person name="Carlson J."/>
            <person name="Chalot M."/>
            <person name="Chapman J."/>
            <person name="Chen G.L."/>
            <person name="Cooper D."/>
            <person name="Coutinho P.M."/>
            <person name="Couturier J."/>
            <person name="Covert S."/>
            <person name="Cronk Q."/>
            <person name="Cunningham R."/>
            <person name="Davis J."/>
            <person name="Degroeve S."/>
            <person name="Dejardin A."/>
            <person name="Depamphilis C."/>
            <person name="Detter J."/>
            <person name="Dirks B."/>
            <person name="Dubchak I."/>
            <person name="Duplessis S."/>
            <person name="Ehlting J."/>
            <person name="Ellis B."/>
            <person name="Gendler K."/>
            <person name="Goodstein D."/>
            <person name="Gribskov M."/>
            <person name="Grimwood J."/>
            <person name="Groover A."/>
            <person name="Gunter L."/>
            <person name="Hamberger B."/>
            <person name="Heinze B."/>
            <person name="Helariutta Y."/>
            <person name="Henrissat B."/>
            <person name="Holligan D."/>
            <person name="Holt R."/>
            <person name="Huang W."/>
            <person name="Islam-Faridi N."/>
            <person name="Jones S."/>
            <person name="Jones-Rhoades M."/>
            <person name="Jorgensen R."/>
            <person name="Joshi C."/>
            <person name="Kangasjarvi J."/>
            <person name="Karlsson J."/>
            <person name="Kelleher C."/>
            <person name="Kirkpatrick R."/>
            <person name="Kirst M."/>
            <person name="Kohler A."/>
            <person name="Kalluri U."/>
            <person name="Larimer F."/>
            <person name="Leebens-Mack J."/>
            <person name="Leple J.C."/>
            <person name="Locascio P."/>
            <person name="Lou Y."/>
            <person name="Lucas S."/>
            <person name="Martin F."/>
            <person name="Montanini B."/>
            <person name="Napoli C."/>
            <person name="Nelson D.R."/>
            <person name="Nelson C."/>
            <person name="Nieminen K."/>
            <person name="Nilsson O."/>
            <person name="Pereda V."/>
            <person name="Peter G."/>
            <person name="Philippe R."/>
            <person name="Pilate G."/>
            <person name="Poliakov A."/>
            <person name="Razumovskaya J."/>
            <person name="Richardson P."/>
            <person name="Rinaldi C."/>
            <person name="Ritland K."/>
            <person name="Rouze P."/>
            <person name="Ryaboy D."/>
            <person name="Schmutz J."/>
            <person name="Schrader J."/>
            <person name="Segerman B."/>
            <person name="Shin H."/>
            <person name="Siddiqui A."/>
            <person name="Sterky F."/>
            <person name="Terry A."/>
            <person name="Tsai C.J."/>
            <person name="Uberbacher E."/>
            <person name="Unneberg P."/>
            <person name="Vahala J."/>
            <person name="Wall K."/>
            <person name="Wessler S."/>
            <person name="Yang G."/>
            <person name="Yin T."/>
            <person name="Douglas C."/>
            <person name="Marra M."/>
            <person name="Sandberg G."/>
            <person name="Van de Peer Y."/>
            <person name="Rokhsar D."/>
        </authorList>
    </citation>
    <scope>NUCLEOTIDE SEQUENCE [LARGE SCALE GENOMIC DNA]</scope>
    <source>
        <strain evidence="6">cv. Nisqually</strain>
        <strain evidence="5">Nisqually-1</strain>
    </source>
</reference>
<evidence type="ECO:0000256" key="1">
    <source>
        <dbReference type="ARBA" id="ARBA00022676"/>
    </source>
</evidence>
<proteinExistence type="predicted"/>
<keyword evidence="6" id="KW-1185">Reference proteome</keyword>
<feature type="compositionally biased region" description="Polar residues" evidence="2">
    <location>
        <begin position="15"/>
        <end position="42"/>
    </location>
</feature>
<dbReference type="PANTHER" id="PTHR47778:SF2">
    <property type="entry name" value="GLYCOSYL TRANSFERASE FAMILY 1 DOMAIN-CONTAINING PROTEIN"/>
    <property type="match status" value="1"/>
</dbReference>
<reference evidence="5" key="2">
    <citation type="submission" date="2017-07" db="EMBL/GenBank/DDBJ databases">
        <title>WGS assembly of Populus trichocarpa.</title>
        <authorList>
            <person name="Tuskan G."/>
            <person name="Difazio S."/>
            <person name="Jansson S."/>
            <person name="Bohlmann J."/>
            <person name="Grigoriev I."/>
            <person name="Hellsten U."/>
            <person name="Putnam N."/>
            <person name="Ralph S."/>
            <person name="Rombauts S."/>
            <person name="Salamov A."/>
            <person name="Schein J."/>
            <person name="Sterck L."/>
            <person name="Aerts A."/>
            <person name="Bhalerao R."/>
            <person name="Bhalerao R."/>
            <person name="Blaudez D."/>
            <person name="Boerjan W."/>
            <person name="Brun A."/>
            <person name="Brunner A."/>
            <person name="Busov V."/>
            <person name="Campbell M."/>
            <person name="Carlson J."/>
            <person name="Chalot M."/>
            <person name="Chapman J."/>
            <person name="Chen G."/>
            <person name="Cooper D."/>
            <person name="Coutinho P."/>
            <person name="Couturier J."/>
            <person name="Covert S."/>
            <person name="Cronk Q."/>
            <person name="Cunningham R."/>
            <person name="Davis J."/>
            <person name="Degroeve S."/>
            <person name="Dejardin A."/>
            <person name="Depamphilis C."/>
            <person name="Detter J."/>
            <person name="Dirks B."/>
            <person name="Dubchak I."/>
            <person name="Duplessis S."/>
            <person name="Ehlting J."/>
            <person name="Ellis B."/>
            <person name="Gendler K."/>
            <person name="Goodstein D."/>
            <person name="Gribskov M."/>
            <person name="Grimwood J."/>
            <person name="Groover A."/>
            <person name="Gunter L."/>
            <person name="Hamberger B."/>
            <person name="Heinze B."/>
            <person name="Helariutta Y."/>
            <person name="Henrissat B."/>
            <person name="Holligan D."/>
            <person name="Holt R."/>
            <person name="Huang W."/>
            <person name="Islam-Faridi N."/>
            <person name="Jones S."/>
            <person name="Jones-Rhoades M."/>
            <person name="Jorgensen R."/>
            <person name="Joshi C."/>
            <person name="Kangasjarvi J."/>
            <person name="Karlsson J."/>
            <person name="Kelleher C."/>
            <person name="Kirkpatrick R."/>
            <person name="Kirst M."/>
            <person name="Kohler A."/>
            <person name="Kalluri U."/>
            <person name="Larimer F."/>
            <person name="Leebens-Mack J."/>
            <person name="Leple J."/>
            <person name="Locascio P."/>
            <person name="Lou Y."/>
            <person name="Lucas S."/>
            <person name="Martin F."/>
            <person name="Montanini B."/>
            <person name="Napoli C."/>
            <person name="Nelson D."/>
            <person name="Nelson C."/>
            <person name="Nieminen K."/>
            <person name="Nilsson O."/>
            <person name="Pereda V."/>
            <person name="Peter G."/>
            <person name="Philippe R."/>
            <person name="Pilate G."/>
            <person name="Poliakov A."/>
            <person name="Razumovskaya J."/>
            <person name="Richardson P."/>
            <person name="Rinaldi C."/>
            <person name="Ritland K."/>
            <person name="Rouze P."/>
            <person name="Ryaboy D."/>
            <person name="Schmutz J."/>
            <person name="Schrader J."/>
            <person name="Segerman B."/>
            <person name="Shin H."/>
            <person name="Siddiqui A."/>
            <person name="Sterky F."/>
            <person name="Terry A."/>
            <person name="Tsai C."/>
            <person name="Uberbacher E."/>
            <person name="Unneberg P."/>
            <person name="Vahala J."/>
            <person name="Wall K."/>
            <person name="Wessler S."/>
            <person name="Yang G."/>
            <person name="Yin T."/>
            <person name="Douglas C."/>
            <person name="Marra M."/>
            <person name="Sandberg G."/>
            <person name="Van De Peer Y."/>
            <person name="Rokhsar D."/>
        </authorList>
    </citation>
    <scope>NUCLEOTIDE SEQUENCE</scope>
    <source>
        <strain evidence="5">Nisqually-1</strain>
    </source>
</reference>
<dbReference type="SUPFAM" id="SSF53756">
    <property type="entry name" value="UDP-Glycosyltransferase/glycogen phosphorylase"/>
    <property type="match status" value="1"/>
</dbReference>
<dbReference type="STRING" id="3694.A0A3N7EI73"/>
<dbReference type="EMBL" id="CM009290">
    <property type="protein sequence ID" value="RQO85036.1"/>
    <property type="molecule type" value="Genomic_DNA"/>
</dbReference>
<feature type="domain" description="Glycosyl transferase family 1" evidence="4">
    <location>
        <begin position="570"/>
        <end position="706"/>
    </location>
</feature>
<keyword evidence="3" id="KW-0472">Membrane</keyword>
<dbReference type="InParanoid" id="A0A3N7EI73"/>
<dbReference type="EMBL" id="CM009290">
    <property type="protein sequence ID" value="RQO85035.1"/>
    <property type="molecule type" value="Genomic_DNA"/>
</dbReference>
<protein>
    <recommendedName>
        <fullName evidence="4">Glycosyl transferase family 1 domain-containing protein</fullName>
    </recommendedName>
</protein>
<accession>A0A3N7EI73</accession>
<evidence type="ECO:0000313" key="5">
    <source>
        <dbReference type="EMBL" id="RQO85035.1"/>
    </source>
</evidence>
<evidence type="ECO:0000259" key="4">
    <source>
        <dbReference type="Pfam" id="PF00534"/>
    </source>
</evidence>
<dbReference type="GO" id="GO:0016757">
    <property type="term" value="F:glycosyltransferase activity"/>
    <property type="evidence" value="ECO:0007669"/>
    <property type="project" value="UniProtKB-KW"/>
</dbReference>
<feature type="compositionally biased region" description="Basic and acidic residues" evidence="2">
    <location>
        <begin position="1"/>
        <end position="10"/>
    </location>
</feature>
<feature type="region of interest" description="Disordered" evidence="2">
    <location>
        <begin position="1"/>
        <end position="59"/>
    </location>
</feature>
<dbReference type="InterPro" id="IPR001296">
    <property type="entry name" value="Glyco_trans_1"/>
</dbReference>
<dbReference type="FunCoup" id="A0A3N7EI73">
    <property type="interactions" value="646"/>
</dbReference>
<feature type="transmembrane region" description="Helical" evidence="3">
    <location>
        <begin position="70"/>
        <end position="87"/>
    </location>
</feature>
<dbReference type="Proteomes" id="UP000006729">
    <property type="component" value="Chromosome 1"/>
</dbReference>
<dbReference type="Gene3D" id="3.40.50.2000">
    <property type="entry name" value="Glycogen Phosphorylase B"/>
    <property type="match status" value="1"/>
</dbReference>
<keyword evidence="3" id="KW-0812">Transmembrane</keyword>
<name>A0A3N7EI73_POPTR</name>
<keyword evidence="3" id="KW-1133">Transmembrane helix</keyword>
<evidence type="ECO:0000256" key="2">
    <source>
        <dbReference type="SAM" id="MobiDB-lite"/>
    </source>
</evidence>
<dbReference type="Pfam" id="PF16994">
    <property type="entry name" value="Glyco_trans_4_5"/>
    <property type="match status" value="1"/>
</dbReference>
<evidence type="ECO:0000256" key="3">
    <source>
        <dbReference type="SAM" id="Phobius"/>
    </source>
</evidence>
<dbReference type="PANTHER" id="PTHR47778">
    <property type="entry name" value="BNAA05G14870D PROTEIN"/>
    <property type="match status" value="1"/>
</dbReference>
<dbReference type="AlphaFoldDB" id="A0A3N7EI73"/>
<keyword evidence="1" id="KW-0328">Glycosyltransferase</keyword>
<dbReference type="InterPro" id="IPR041693">
    <property type="entry name" value="Glyco_trans_4_5"/>
</dbReference>
<gene>
    <name evidence="5" type="ORF">POPTR_001G179000</name>
</gene>
<evidence type="ECO:0000313" key="6">
    <source>
        <dbReference type="Proteomes" id="UP000006729"/>
    </source>
</evidence>
<dbReference type="Pfam" id="PF00534">
    <property type="entry name" value="Glycos_transf_1"/>
    <property type="match status" value="1"/>
</dbReference>